<sequence length="626" mass="69991">MKLLEELKRQVAELGPLKRVWLTSFNLSIEFVETYLLPILVGETKLPTGRLDFEALQLELQERKIEIRIFADKRMIYRSDRKRTAIEVNAITPRQIGRFSDRSLFHPKVIYLEGQDGRAVLGAGSANLTVGGWGRNQEAMLFRSVATAEQSNQIKAFFKPLFAACSDVRPVSLGKEFWGDDAEWEFLHSFDRRTFLERLLPDGESPTQLAIWSPYFAADLPAFLSDLRESRQLPNLKIRIVPDLLDGGIIRTPWRDSLRQELDNGLLSFHPNDVKRHPRSELCHAKVWMTPAQLAIGSWNCTGPGSNILAPSPGGINPNNVEAGILLRQPARISSVLGKAIVIKPSHFASKAVLDDIKLEVPEELPFDIAVSFDWEQQTYTVGIDWVKPRQDGYVLKLPDVADRPIPARKKTPEAIEVPDPKHLLINHYFVVLNGANEVYQGFINQTGLLHRRAEGYASLDELLDSRIPNRSGNCTGGSTVLRGEIPDDDSDEALLLVPATLHSSSYFKLFQAMETFADEIASAKSAEQLERSLFARPGCLAELQEKIVLRSTGADGGANAGSVYQWFLELEGNRLSELAKKKYRQLTRTKAGGPRWKGLGLKPGAMPAGADPRYIDMIMKDRAYG</sequence>
<protein>
    <recommendedName>
        <fullName evidence="2">Phospholipase D-like domain-containing protein</fullName>
    </recommendedName>
</protein>
<evidence type="ECO:0008006" key="2">
    <source>
        <dbReference type="Google" id="ProtNLM"/>
    </source>
</evidence>
<geneLocation type="plasmid" evidence="1">
    <name>p4</name>
</geneLocation>
<dbReference type="EMBL" id="CP157679">
    <property type="protein sequence ID" value="XBP73174.1"/>
    <property type="molecule type" value="Genomic_DNA"/>
</dbReference>
<evidence type="ECO:0000313" key="1">
    <source>
        <dbReference type="EMBL" id="XBP73174.1"/>
    </source>
</evidence>
<name>A0AAU7LZZ8_9BURK</name>
<proteinExistence type="predicted"/>
<organism evidence="1">
    <name type="scientific">Polaromonas hydrogenivorans</name>
    <dbReference type="NCBI Taxonomy" id="335476"/>
    <lineage>
        <taxon>Bacteria</taxon>
        <taxon>Pseudomonadati</taxon>
        <taxon>Pseudomonadota</taxon>
        <taxon>Betaproteobacteria</taxon>
        <taxon>Burkholderiales</taxon>
        <taxon>Comamonadaceae</taxon>
        <taxon>Polaromonas</taxon>
    </lineage>
</organism>
<keyword evidence="1" id="KW-0614">Plasmid</keyword>
<accession>A0AAU7LZZ8</accession>
<dbReference type="RefSeq" id="WP_349283190.1">
    <property type="nucleotide sequence ID" value="NZ_CBCSCU010000041.1"/>
</dbReference>
<reference evidence="1" key="1">
    <citation type="submission" date="2024-05" db="EMBL/GenBank/DDBJ databases">
        <authorList>
            <person name="Bunk B."/>
            <person name="Swiderski J."/>
            <person name="Sproer C."/>
            <person name="Thiel V."/>
        </authorList>
    </citation>
    <scope>NUCLEOTIDE SEQUENCE</scope>
    <source>
        <strain evidence="1">DSM 17735</strain>
        <plasmid evidence="1">p4</plasmid>
    </source>
</reference>
<dbReference type="Gene3D" id="3.30.870.10">
    <property type="entry name" value="Endonuclease Chain A"/>
    <property type="match status" value="1"/>
</dbReference>
<gene>
    <name evidence="1" type="ORF">ABLV49_25595</name>
</gene>
<dbReference type="AlphaFoldDB" id="A0AAU7LZZ8"/>